<proteinExistence type="predicted"/>
<dbReference type="AlphaFoldDB" id="A0A2T0W7J0"/>
<organism evidence="1 2">
    <name type="scientific">Alkalibacterium olivapovliticus</name>
    <dbReference type="NCBI Taxonomy" id="99907"/>
    <lineage>
        <taxon>Bacteria</taxon>
        <taxon>Bacillati</taxon>
        <taxon>Bacillota</taxon>
        <taxon>Bacilli</taxon>
        <taxon>Lactobacillales</taxon>
        <taxon>Carnobacteriaceae</taxon>
        <taxon>Alkalibacterium</taxon>
    </lineage>
</organism>
<name>A0A2T0W7J0_9LACT</name>
<dbReference type="InterPro" id="IPR036291">
    <property type="entry name" value="NAD(P)-bd_dom_sf"/>
</dbReference>
<dbReference type="Proteomes" id="UP000238205">
    <property type="component" value="Unassembled WGS sequence"/>
</dbReference>
<dbReference type="Gene3D" id="3.40.50.720">
    <property type="entry name" value="NAD(P)-binding Rossmann-like Domain"/>
    <property type="match status" value="1"/>
</dbReference>
<protein>
    <submittedName>
        <fullName evidence="1">Uncharacterized protein</fullName>
    </submittedName>
</protein>
<gene>
    <name evidence="1" type="ORF">CLV38_1099</name>
</gene>
<dbReference type="SUPFAM" id="SSF51735">
    <property type="entry name" value="NAD(P)-binding Rossmann-fold domains"/>
    <property type="match status" value="1"/>
</dbReference>
<sequence>MVYGKGCKGNYTKLSSLAVKTPLFPKYNNKRSMIYIDNLSEFIKQVINNKSTGLFFPQNSEYVNTSEMVKKIAEFRGKKLILTKLFNPVLKLLKVGIVNKIFGDLVYNQNLSGFESNYIVVSFDDSIKNTEMEK</sequence>
<evidence type="ECO:0000313" key="2">
    <source>
        <dbReference type="Proteomes" id="UP000238205"/>
    </source>
</evidence>
<comment type="caution">
    <text evidence="1">The sequence shown here is derived from an EMBL/GenBank/DDBJ whole genome shotgun (WGS) entry which is preliminary data.</text>
</comment>
<reference evidence="1 2" key="1">
    <citation type="submission" date="2018-03" db="EMBL/GenBank/DDBJ databases">
        <title>Genomic Encyclopedia of Archaeal and Bacterial Type Strains, Phase II (KMG-II): from individual species to whole genera.</title>
        <authorList>
            <person name="Goeker M."/>
        </authorList>
    </citation>
    <scope>NUCLEOTIDE SEQUENCE [LARGE SCALE GENOMIC DNA]</scope>
    <source>
        <strain evidence="1 2">DSM 13175</strain>
    </source>
</reference>
<evidence type="ECO:0000313" key="1">
    <source>
        <dbReference type="EMBL" id="PRY82680.1"/>
    </source>
</evidence>
<accession>A0A2T0W7J0</accession>
<keyword evidence="2" id="KW-1185">Reference proteome</keyword>
<dbReference type="EMBL" id="PVTO01000009">
    <property type="protein sequence ID" value="PRY82680.1"/>
    <property type="molecule type" value="Genomic_DNA"/>
</dbReference>
<dbReference type="RefSeq" id="WP_342751966.1">
    <property type="nucleotide sequence ID" value="NZ_PVTO01000009.1"/>
</dbReference>